<gene>
    <name evidence="1" type="ORF">DCF19_11730</name>
</gene>
<reference evidence="1 2" key="1">
    <citation type="submission" date="2018-04" db="EMBL/GenBank/DDBJ databases">
        <authorList>
            <person name="Go L.Y."/>
            <person name="Mitchell J.A."/>
        </authorList>
    </citation>
    <scope>NUCLEOTIDE SEQUENCE [LARGE SCALE GENOMIC DNA]</scope>
    <source>
        <strain evidence="1">ULC066bin1</strain>
    </source>
</reference>
<protein>
    <submittedName>
        <fullName evidence="1">Uncharacterized protein</fullName>
    </submittedName>
</protein>
<dbReference type="AlphaFoldDB" id="A0A2W4XZ75"/>
<proteinExistence type="predicted"/>
<name>A0A2W4XZ75_9CYAN</name>
<evidence type="ECO:0000313" key="2">
    <source>
        <dbReference type="Proteomes" id="UP000249467"/>
    </source>
</evidence>
<accession>A0A2W4XZ75</accession>
<sequence>MLKPIALQVEAPIAEAFQNTTPENRQALQTLVSIFLQCVSQPTPLQKVVQEICSDAQQKGLTPEILEKILKDDF</sequence>
<dbReference type="Proteomes" id="UP000249467">
    <property type="component" value="Unassembled WGS sequence"/>
</dbReference>
<dbReference type="EMBL" id="QBML01000014">
    <property type="protein sequence ID" value="PZO40561.1"/>
    <property type="molecule type" value="Genomic_DNA"/>
</dbReference>
<organism evidence="1 2">
    <name type="scientific">Pseudanabaena frigida</name>
    <dbReference type="NCBI Taxonomy" id="945775"/>
    <lineage>
        <taxon>Bacteria</taxon>
        <taxon>Bacillati</taxon>
        <taxon>Cyanobacteriota</taxon>
        <taxon>Cyanophyceae</taxon>
        <taxon>Pseudanabaenales</taxon>
        <taxon>Pseudanabaenaceae</taxon>
        <taxon>Pseudanabaena</taxon>
    </lineage>
</organism>
<evidence type="ECO:0000313" key="1">
    <source>
        <dbReference type="EMBL" id="PZO40561.1"/>
    </source>
</evidence>
<reference evidence="1 2" key="2">
    <citation type="submission" date="2018-06" db="EMBL/GenBank/DDBJ databases">
        <title>Metagenomic assembly of (sub)arctic Cyanobacteria and their associated microbiome from non-axenic cultures.</title>
        <authorList>
            <person name="Baurain D."/>
        </authorList>
    </citation>
    <scope>NUCLEOTIDE SEQUENCE [LARGE SCALE GENOMIC DNA]</scope>
    <source>
        <strain evidence="1">ULC066bin1</strain>
    </source>
</reference>
<comment type="caution">
    <text evidence="1">The sequence shown here is derived from an EMBL/GenBank/DDBJ whole genome shotgun (WGS) entry which is preliminary data.</text>
</comment>